<dbReference type="PROSITE" id="PS50041">
    <property type="entry name" value="C_TYPE_LECTIN_2"/>
    <property type="match status" value="1"/>
</dbReference>
<evidence type="ECO:0000313" key="3">
    <source>
        <dbReference type="EMBL" id="OIR22221.1"/>
    </source>
</evidence>
<sequence>MSRALLALFLVASLVSGVLFFTPNYSAEYDEDFYDYQPYLQYDFHLHELNLKNYDENDTYEFSGSVYMRREYSNEESETFRKLLVKSYQLSILDQEYRTEVGKLLGDVTNGTADTDDALENIADITAAYDGKAQMLVKDNITLNDLITLDMITWVRDNFIIESMIDGKARGLMTQRLANVNETLSNNNSGQDFSSGEKLTSIQREMLEEHYDEPEQIITEGPTLAINGINGVWDDWEFESVGPTSSLLGSFSDKSDNRLWIGQWMHVSFPNSSHTVGNHTMEFVWPNEDFKGKETNFHVSLGYGEIFTDIDVDGNDYYAHGNQSDWFSFGTIDNNTARSFSADFTQGYPDYEGLDWFEAVDYASGLTYENSSGHLATITTKEEADLVHSLLDSHSYWIGGFHNLSSPTYSEPSGGWEWITGEAFETIKENNESTVGLWGQGEPNEAGPEDCLEIWGFDLVWNDNRCHLNWMGFVVEYEMNGTNHYEAYIPQDEWDEENQTHVMNYVIATPLTDKERNDILKEEGDPDVDNDGIVDKFDEDDDNDGILDENDMDDDNDGIDDDSDVCPGTPAGEAVDVEGCSASQIFDEISNEDGSLPGFNFALAALSIALIAIIRKPRN</sequence>
<dbReference type="Pfam" id="PF00059">
    <property type="entry name" value="Lectin_C"/>
    <property type="match status" value="1"/>
</dbReference>
<comment type="caution">
    <text evidence="3">The sequence shown here is derived from an EMBL/GenBank/DDBJ whole genome shotgun (WGS) entry which is preliminary data.</text>
</comment>
<feature type="region of interest" description="Disordered" evidence="1">
    <location>
        <begin position="521"/>
        <end position="573"/>
    </location>
</feature>
<reference evidence="3 4" key="1">
    <citation type="submission" date="2016-08" db="EMBL/GenBank/DDBJ databases">
        <title>New Insights into Marine Group III Euryarchaeota, from dark to light.</title>
        <authorList>
            <person name="Haro-Moreno J.M."/>
            <person name="Rodriguez-Valera F."/>
            <person name="Lopez-Garcia P."/>
            <person name="Moreira D."/>
            <person name="Martin-Cuadrado A.B."/>
        </authorList>
    </citation>
    <scope>NUCLEOTIDE SEQUENCE [LARGE SCALE GENOMIC DNA]</scope>
    <source>
        <strain evidence="3">CG-Epi5</strain>
    </source>
</reference>
<dbReference type="SUPFAM" id="SSF103647">
    <property type="entry name" value="TSP type-3 repeat"/>
    <property type="match status" value="1"/>
</dbReference>
<dbReference type="InterPro" id="IPR028974">
    <property type="entry name" value="TSP_type-3_rpt"/>
</dbReference>
<feature type="compositionally biased region" description="Acidic residues" evidence="1">
    <location>
        <begin position="524"/>
        <end position="564"/>
    </location>
</feature>
<dbReference type="SMART" id="SM00034">
    <property type="entry name" value="CLECT"/>
    <property type="match status" value="1"/>
</dbReference>
<dbReference type="GO" id="GO:0005509">
    <property type="term" value="F:calcium ion binding"/>
    <property type="evidence" value="ECO:0007669"/>
    <property type="project" value="InterPro"/>
</dbReference>
<dbReference type="EMBL" id="MIYW01000012">
    <property type="protein sequence ID" value="OIR22221.1"/>
    <property type="molecule type" value="Genomic_DNA"/>
</dbReference>
<gene>
    <name evidence="3" type="ORF">BEU02_00270</name>
</gene>
<dbReference type="CDD" id="cd00037">
    <property type="entry name" value="CLECT"/>
    <property type="match status" value="1"/>
</dbReference>
<evidence type="ECO:0000256" key="1">
    <source>
        <dbReference type="SAM" id="MobiDB-lite"/>
    </source>
</evidence>
<dbReference type="InterPro" id="IPR016187">
    <property type="entry name" value="CTDL_fold"/>
</dbReference>
<dbReference type="Proteomes" id="UP000183686">
    <property type="component" value="Unassembled WGS sequence"/>
</dbReference>
<dbReference type="SUPFAM" id="SSF56436">
    <property type="entry name" value="C-type lectin-like"/>
    <property type="match status" value="1"/>
</dbReference>
<dbReference type="InterPro" id="IPR016186">
    <property type="entry name" value="C-type_lectin-like/link_sf"/>
</dbReference>
<accession>A0A1J5U0F2</accession>
<evidence type="ECO:0000259" key="2">
    <source>
        <dbReference type="PROSITE" id="PS50041"/>
    </source>
</evidence>
<protein>
    <recommendedName>
        <fullName evidence="2">C-type lectin domain-containing protein</fullName>
    </recommendedName>
</protein>
<proteinExistence type="predicted"/>
<name>A0A1J5U0F2_9ARCH</name>
<dbReference type="AlphaFoldDB" id="A0A1J5U0F2"/>
<evidence type="ECO:0000313" key="4">
    <source>
        <dbReference type="Proteomes" id="UP000183686"/>
    </source>
</evidence>
<feature type="domain" description="C-type lectin" evidence="2">
    <location>
        <begin position="356"/>
        <end position="466"/>
    </location>
</feature>
<dbReference type="InterPro" id="IPR001304">
    <property type="entry name" value="C-type_lectin-like"/>
</dbReference>
<dbReference type="Gene3D" id="3.10.100.10">
    <property type="entry name" value="Mannose-Binding Protein A, subunit A"/>
    <property type="match status" value="1"/>
</dbReference>
<organism evidence="3 4">
    <name type="scientific">Marine Group III euryarchaeote CG-Epi5</name>
    <dbReference type="NCBI Taxonomy" id="1888999"/>
    <lineage>
        <taxon>Archaea</taxon>
        <taxon>Methanobacteriati</taxon>
        <taxon>Thermoplasmatota</taxon>
        <taxon>Thermoplasmata</taxon>
        <taxon>Candidatus Thermoprofundales</taxon>
    </lineage>
</organism>